<evidence type="ECO:0000313" key="4">
    <source>
        <dbReference type="EMBL" id="KFD58477.1"/>
    </source>
</evidence>
<dbReference type="InterPro" id="IPR033379">
    <property type="entry name" value="Acid_Pase_AS"/>
</dbReference>
<evidence type="ECO:0000256" key="1">
    <source>
        <dbReference type="ARBA" id="ARBA00000032"/>
    </source>
</evidence>
<dbReference type="PROSITE" id="PS00616">
    <property type="entry name" value="HIS_ACID_PHOSPHAT_1"/>
    <property type="match status" value="1"/>
</dbReference>
<name>A0A085N6L0_9BILA</name>
<dbReference type="Gene3D" id="3.40.50.1240">
    <property type="entry name" value="Phosphoglycerate mutase-like"/>
    <property type="match status" value="1"/>
</dbReference>
<evidence type="ECO:0000256" key="2">
    <source>
        <dbReference type="ARBA" id="ARBA00005375"/>
    </source>
</evidence>
<dbReference type="InterPro" id="IPR000560">
    <property type="entry name" value="His_Pase_clade-2"/>
</dbReference>
<dbReference type="CDD" id="cd07061">
    <property type="entry name" value="HP_HAP_like"/>
    <property type="match status" value="1"/>
</dbReference>
<evidence type="ECO:0000313" key="6">
    <source>
        <dbReference type="Proteomes" id="UP000030764"/>
    </source>
</evidence>
<keyword evidence="3" id="KW-0732">Signal</keyword>
<protein>
    <recommendedName>
        <fullName evidence="7">Histidine acid phosphatase</fullName>
    </recommendedName>
</protein>
<dbReference type="EMBL" id="KL367544">
    <property type="protein sequence ID" value="KFD65106.1"/>
    <property type="molecule type" value="Genomic_DNA"/>
</dbReference>
<evidence type="ECO:0008006" key="7">
    <source>
        <dbReference type="Google" id="ProtNLM"/>
    </source>
</evidence>
<dbReference type="AlphaFoldDB" id="A0A085N6L0"/>
<proteinExistence type="inferred from homology"/>
<dbReference type="PANTHER" id="PTHR11567:SF171">
    <property type="entry name" value="ACID PHOSPHATASE FAMILY"/>
    <property type="match status" value="1"/>
</dbReference>
<dbReference type="InterPro" id="IPR050645">
    <property type="entry name" value="Histidine_acid_phosphatase"/>
</dbReference>
<dbReference type="Pfam" id="PF00328">
    <property type="entry name" value="His_Phos_2"/>
    <property type="match status" value="1"/>
</dbReference>
<evidence type="ECO:0000313" key="5">
    <source>
        <dbReference type="EMBL" id="KFD65106.1"/>
    </source>
</evidence>
<accession>A0A085N6L0</accession>
<dbReference type="Proteomes" id="UP000030764">
    <property type="component" value="Unassembled WGS sequence"/>
</dbReference>
<evidence type="ECO:0000256" key="3">
    <source>
        <dbReference type="SAM" id="SignalP"/>
    </source>
</evidence>
<dbReference type="InterPro" id="IPR029033">
    <property type="entry name" value="His_PPase_superfam"/>
</dbReference>
<dbReference type="SUPFAM" id="SSF53254">
    <property type="entry name" value="Phosphoglycerate mutase-like"/>
    <property type="match status" value="1"/>
</dbReference>
<keyword evidence="6" id="KW-1185">Reference proteome</keyword>
<organism evidence="5">
    <name type="scientific">Trichuris suis</name>
    <name type="common">pig whipworm</name>
    <dbReference type="NCBI Taxonomy" id="68888"/>
    <lineage>
        <taxon>Eukaryota</taxon>
        <taxon>Metazoa</taxon>
        <taxon>Ecdysozoa</taxon>
        <taxon>Nematoda</taxon>
        <taxon>Enoplea</taxon>
        <taxon>Dorylaimia</taxon>
        <taxon>Trichinellida</taxon>
        <taxon>Trichuridae</taxon>
        <taxon>Trichuris</taxon>
    </lineage>
</organism>
<comment type="catalytic activity">
    <reaction evidence="1">
        <text>a phosphate monoester + H2O = an alcohol + phosphate</text>
        <dbReference type="Rhea" id="RHEA:15017"/>
        <dbReference type="ChEBI" id="CHEBI:15377"/>
        <dbReference type="ChEBI" id="CHEBI:30879"/>
        <dbReference type="ChEBI" id="CHEBI:43474"/>
        <dbReference type="ChEBI" id="CHEBI:67140"/>
        <dbReference type="EC" id="3.1.3.2"/>
    </reaction>
</comment>
<dbReference type="GO" id="GO:0003993">
    <property type="term" value="F:acid phosphatase activity"/>
    <property type="evidence" value="ECO:0007669"/>
    <property type="project" value="UniProtKB-EC"/>
</dbReference>
<dbReference type="EMBL" id="KL363184">
    <property type="protein sequence ID" value="KFD58477.1"/>
    <property type="molecule type" value="Genomic_DNA"/>
</dbReference>
<dbReference type="PANTHER" id="PTHR11567">
    <property type="entry name" value="ACID PHOSPHATASE-RELATED"/>
    <property type="match status" value="1"/>
</dbReference>
<reference evidence="5 6" key="1">
    <citation type="journal article" date="2014" name="Nat. Genet.">
        <title>Genome and transcriptome of the porcine whipworm Trichuris suis.</title>
        <authorList>
            <person name="Jex A.R."/>
            <person name="Nejsum P."/>
            <person name="Schwarz E.M."/>
            <person name="Hu L."/>
            <person name="Young N.D."/>
            <person name="Hall R.S."/>
            <person name="Korhonen P.K."/>
            <person name="Liao S."/>
            <person name="Thamsborg S."/>
            <person name="Xia J."/>
            <person name="Xu P."/>
            <person name="Wang S."/>
            <person name="Scheerlinck J.P."/>
            <person name="Hofmann A."/>
            <person name="Sternberg P.W."/>
            <person name="Wang J."/>
            <person name="Gasser R.B."/>
        </authorList>
    </citation>
    <scope>NUCLEOTIDE SEQUENCE [LARGE SCALE GENOMIC DNA]</scope>
    <source>
        <strain evidence="5">DCEP-RM93F</strain>
        <strain evidence="4">DCEP-RM93M</strain>
    </source>
</reference>
<feature type="signal peptide" evidence="3">
    <location>
        <begin position="1"/>
        <end position="19"/>
    </location>
</feature>
<sequence>MGFIQRVIFLLIAVGRVSSDIESNKTMQPEDISSTNCDAFCYTKLALQSLLAKLTDFAKQIQSLLSSALLRSEPTVNATELRLVAAVWRHGSRAPVSNFLQFPNDQIAVHWPRGLGELTKKGIEEQRLLGEFLRERYKEFMTNYSSETIYVRSSDSKRTIASGLVTISGFISRTPLPTSDDIFSLNQTIPIYTTPLEYDSTLDVTYANCPPPYRPFIAKIAKSSNEKSVSQVNTKLLQLLEYQLGRKLKSIELFLLAETIICYYYDEKVSLLPLWMRMPLLHGKVKKSYAKALFAQQLNPETQRLRGSNLFKEIADRFVKKAKEGEANKLQFLGYSTHDMTLLALLADWGVSTPSLYPDFSSCIMVELHERDSDHYVEIWYRPGHGKKLVQLKVTGCGEPCKLQEFVAIAEKYASVNITADCEKFKEQGLKFVNQKLT</sequence>
<comment type="similarity">
    <text evidence="2">Belongs to the histidine acid phosphatase family.</text>
</comment>
<gene>
    <name evidence="4" type="ORF">M513_00703</name>
    <name evidence="5" type="ORF">M514_00703</name>
</gene>
<feature type="chain" id="PRO_5007379554" description="Histidine acid phosphatase" evidence="3">
    <location>
        <begin position="20"/>
        <end position="438"/>
    </location>
</feature>
<dbReference type="Proteomes" id="UP000030758">
    <property type="component" value="Unassembled WGS sequence"/>
</dbReference>